<feature type="transmembrane region" description="Helical" evidence="7">
    <location>
        <begin position="324"/>
        <end position="345"/>
    </location>
</feature>
<dbReference type="EMBL" id="ABCS01000066">
    <property type="protein sequence ID" value="EDM76366.1"/>
    <property type="molecule type" value="Genomic_DNA"/>
</dbReference>
<feature type="transmembrane region" description="Helical" evidence="7">
    <location>
        <begin position="187"/>
        <end position="205"/>
    </location>
</feature>
<dbReference type="InterPro" id="IPR038377">
    <property type="entry name" value="Na/Glc_symporter_sf"/>
</dbReference>
<feature type="transmembrane region" description="Helical" evidence="7">
    <location>
        <begin position="237"/>
        <end position="256"/>
    </location>
</feature>
<sequence length="526" mass="54768">MSAFAIVSFVVATATVAVLTRLWVRRLDVAKDAAEEYFSGGRALTWPVVAGSLLLTNLSTEQLVGLNGAVFGDGNLVAMAWEALAAVAMVVTALTFLPRYFRSGFTTTPAFLEECFDYRVRGVVSLLFLLGYVTVLAPVVLYTGSLALIGMFDLQLPLAVISTGVGLLGAGYAVFGGLKSVAVSDTINGVGLLVGGLAVPALALAELGEGSALGGLQALLRDHPERFVVLGGPESSVPWPTLLTGMMLIQLFYWSTNQVIVQRALGARTLADGQRGVLFAAGLKLLGPLMLCIPGLVALHLPGLELTANDQAYPAVVRRVLPDWSLGLFAAVLVGSILSSFNSALNSASTLFSLEFYQTYIDPQADDPSTVRAGQRFAIAVAIAAMALAPALANAGSIFAYLQKINGLYSVPIIAVFLAGLAWKRATAKGAIAGMAVGLGCYSFFTFGEPPGLHWLHGYAISFGASLVAIAIVSLLDRSGARGEAPRSVLEVTPEMAASWPLAGPVAISLCVVLGTVYALLTGLAA</sequence>
<dbReference type="NCBIfam" id="TIGR00813">
    <property type="entry name" value="sss"/>
    <property type="match status" value="1"/>
</dbReference>
<comment type="similarity">
    <text evidence="2 6">Belongs to the sodium:solute symporter (SSF) (TC 2.A.21) family.</text>
</comment>
<feature type="transmembrane region" description="Helical" evidence="7">
    <location>
        <begin position="277"/>
        <end position="304"/>
    </location>
</feature>
<evidence type="ECO:0000313" key="9">
    <source>
        <dbReference type="Proteomes" id="UP000005801"/>
    </source>
</evidence>
<dbReference type="PANTHER" id="PTHR11819:SF195">
    <property type="entry name" value="SODIUM_GLUCOSE COTRANSPORTER 4"/>
    <property type="match status" value="1"/>
</dbReference>
<comment type="caution">
    <text evidence="8">The sequence shown here is derived from an EMBL/GenBank/DDBJ whole genome shotgun (WGS) entry which is preliminary data.</text>
</comment>
<dbReference type="AlphaFoldDB" id="A6GCL4"/>
<feature type="transmembrane region" description="Helical" evidence="7">
    <location>
        <begin position="497"/>
        <end position="521"/>
    </location>
</feature>
<dbReference type="PROSITE" id="PS50283">
    <property type="entry name" value="NA_SOLUT_SYMP_3"/>
    <property type="match status" value="1"/>
</dbReference>
<keyword evidence="5 7" id="KW-0472">Membrane</keyword>
<dbReference type="PANTHER" id="PTHR11819">
    <property type="entry name" value="SOLUTE CARRIER FAMILY 5"/>
    <property type="match status" value="1"/>
</dbReference>
<gene>
    <name evidence="8" type="ORF">PPSIR1_07365</name>
</gene>
<dbReference type="RefSeq" id="WP_006974455.1">
    <property type="nucleotide sequence ID" value="NZ_ABCS01000066.1"/>
</dbReference>
<dbReference type="GO" id="GO:0005412">
    <property type="term" value="F:D-glucose:sodium symporter activity"/>
    <property type="evidence" value="ECO:0007669"/>
    <property type="project" value="TreeGrafter"/>
</dbReference>
<feature type="transmembrane region" description="Helical" evidence="7">
    <location>
        <begin position="430"/>
        <end position="448"/>
    </location>
</feature>
<evidence type="ECO:0000256" key="6">
    <source>
        <dbReference type="RuleBase" id="RU362091"/>
    </source>
</evidence>
<feature type="transmembrane region" description="Helical" evidence="7">
    <location>
        <begin position="377"/>
        <end position="401"/>
    </location>
</feature>
<keyword evidence="4 7" id="KW-1133">Transmembrane helix</keyword>
<feature type="transmembrane region" description="Helical" evidence="7">
    <location>
        <begin position="6"/>
        <end position="24"/>
    </location>
</feature>
<dbReference type="Proteomes" id="UP000005801">
    <property type="component" value="Unassembled WGS sequence"/>
</dbReference>
<feature type="transmembrane region" description="Helical" evidence="7">
    <location>
        <begin position="407"/>
        <end position="423"/>
    </location>
</feature>
<accession>A6GCL4</accession>
<evidence type="ECO:0000256" key="7">
    <source>
        <dbReference type="SAM" id="Phobius"/>
    </source>
</evidence>
<evidence type="ECO:0000256" key="4">
    <source>
        <dbReference type="ARBA" id="ARBA00022989"/>
    </source>
</evidence>
<protein>
    <submittedName>
        <fullName evidence="8">SSS sodium solute transporter superfamily protein</fullName>
    </submittedName>
</protein>
<organism evidence="8 9">
    <name type="scientific">Plesiocystis pacifica SIR-1</name>
    <dbReference type="NCBI Taxonomy" id="391625"/>
    <lineage>
        <taxon>Bacteria</taxon>
        <taxon>Pseudomonadati</taxon>
        <taxon>Myxococcota</taxon>
        <taxon>Polyangia</taxon>
        <taxon>Nannocystales</taxon>
        <taxon>Nannocystaceae</taxon>
        <taxon>Plesiocystis</taxon>
    </lineage>
</organism>
<evidence type="ECO:0000256" key="5">
    <source>
        <dbReference type="ARBA" id="ARBA00023136"/>
    </source>
</evidence>
<feature type="transmembrane region" description="Helical" evidence="7">
    <location>
        <begin position="36"/>
        <end position="56"/>
    </location>
</feature>
<dbReference type="CDD" id="cd10328">
    <property type="entry name" value="SLC5sbd_YidK"/>
    <property type="match status" value="1"/>
</dbReference>
<dbReference type="eggNOG" id="COG4146">
    <property type="taxonomic scope" value="Bacteria"/>
</dbReference>
<evidence type="ECO:0000313" key="8">
    <source>
        <dbReference type="EMBL" id="EDM76366.1"/>
    </source>
</evidence>
<feature type="transmembrane region" description="Helical" evidence="7">
    <location>
        <begin position="154"/>
        <end position="175"/>
    </location>
</feature>
<evidence type="ECO:0000256" key="1">
    <source>
        <dbReference type="ARBA" id="ARBA00004141"/>
    </source>
</evidence>
<proteinExistence type="inferred from homology"/>
<feature type="transmembrane region" description="Helical" evidence="7">
    <location>
        <begin position="454"/>
        <end position="476"/>
    </location>
</feature>
<dbReference type="GO" id="GO:0005886">
    <property type="term" value="C:plasma membrane"/>
    <property type="evidence" value="ECO:0007669"/>
    <property type="project" value="TreeGrafter"/>
</dbReference>
<keyword evidence="3 7" id="KW-0812">Transmembrane</keyword>
<dbReference type="InterPro" id="IPR001734">
    <property type="entry name" value="Na/solute_symporter"/>
</dbReference>
<dbReference type="STRING" id="391625.PPSIR1_07365"/>
<dbReference type="OrthoDB" id="9803597at2"/>
<dbReference type="NCBIfam" id="NF007790">
    <property type="entry name" value="PRK10484.1"/>
    <property type="match status" value="1"/>
</dbReference>
<name>A6GCL4_9BACT</name>
<comment type="subcellular location">
    <subcellularLocation>
        <location evidence="1">Membrane</location>
        <topology evidence="1">Multi-pass membrane protein</topology>
    </subcellularLocation>
</comment>
<feature type="transmembrane region" description="Helical" evidence="7">
    <location>
        <begin position="118"/>
        <end position="142"/>
    </location>
</feature>
<evidence type="ECO:0000256" key="3">
    <source>
        <dbReference type="ARBA" id="ARBA00022692"/>
    </source>
</evidence>
<dbReference type="Pfam" id="PF00474">
    <property type="entry name" value="SSF"/>
    <property type="match status" value="1"/>
</dbReference>
<evidence type="ECO:0000256" key="2">
    <source>
        <dbReference type="ARBA" id="ARBA00006434"/>
    </source>
</evidence>
<keyword evidence="9" id="KW-1185">Reference proteome</keyword>
<dbReference type="Gene3D" id="1.20.1730.10">
    <property type="entry name" value="Sodium/glucose cotransporter"/>
    <property type="match status" value="1"/>
</dbReference>
<feature type="transmembrane region" description="Helical" evidence="7">
    <location>
        <begin position="76"/>
        <end position="97"/>
    </location>
</feature>
<reference evidence="8 9" key="1">
    <citation type="submission" date="2007-06" db="EMBL/GenBank/DDBJ databases">
        <authorList>
            <person name="Shimkets L."/>
            <person name="Ferriera S."/>
            <person name="Johnson J."/>
            <person name="Kravitz S."/>
            <person name="Beeson K."/>
            <person name="Sutton G."/>
            <person name="Rogers Y.-H."/>
            <person name="Friedman R."/>
            <person name="Frazier M."/>
            <person name="Venter J.C."/>
        </authorList>
    </citation>
    <scope>NUCLEOTIDE SEQUENCE [LARGE SCALE GENOMIC DNA]</scope>
    <source>
        <strain evidence="8 9">SIR-1</strain>
    </source>
</reference>